<feature type="compositionally biased region" description="Basic and acidic residues" evidence="1">
    <location>
        <begin position="348"/>
        <end position="365"/>
    </location>
</feature>
<dbReference type="AlphaFoldDB" id="A0AAV4FM96"/>
<keyword evidence="3" id="KW-1185">Reference proteome</keyword>
<sequence>MASPDSAAVSRDFDDRMTVRAWLPSTYQYQCCLIITNTILVFEDTRNWQVDQSGGRSGRRFNHDVAVSMATNSSCFQVMLVKSHCLTSTECEYQNVSKLSSNQCENLGERSLKTESADKLVNARAMPPLLFVGYQQNKSYLEKLSIHPKKFWSYASSVKTGGFKVENLHNIDLAHEKNVLTNGPISPMCNKSNLSGFTRSSLADSPSSAQSISPAAFQNVNDDNFFSQPEKTINVQAAPPQLNLKDLDVTYLKERMQSSNSSCDSGSSLHRDSLSKTSTSSTNDNLTPTVKAVSANFDFYSTEVSPTDANVSTARRVTHQPIYCPGDTNNVKFSDNERTFPGRKPSKFPKDDRCRSASRQDDPWHYGSDELRQNENITKMFVAPHVQEEENMVKFPSSGTNFTCEVCGEEANGNFFGASVCLPCKVRVKRIFIF</sequence>
<organism evidence="2 3">
    <name type="scientific">Elysia marginata</name>
    <dbReference type="NCBI Taxonomy" id="1093978"/>
    <lineage>
        <taxon>Eukaryota</taxon>
        <taxon>Metazoa</taxon>
        <taxon>Spiralia</taxon>
        <taxon>Lophotrochozoa</taxon>
        <taxon>Mollusca</taxon>
        <taxon>Gastropoda</taxon>
        <taxon>Heterobranchia</taxon>
        <taxon>Euthyneura</taxon>
        <taxon>Panpulmonata</taxon>
        <taxon>Sacoglossa</taxon>
        <taxon>Placobranchoidea</taxon>
        <taxon>Plakobranchidae</taxon>
        <taxon>Elysia</taxon>
    </lineage>
</organism>
<dbReference type="EMBL" id="BMAT01000818">
    <property type="protein sequence ID" value="GFR73818.1"/>
    <property type="molecule type" value="Genomic_DNA"/>
</dbReference>
<accession>A0AAV4FM96</accession>
<evidence type="ECO:0008006" key="4">
    <source>
        <dbReference type="Google" id="ProtNLM"/>
    </source>
</evidence>
<name>A0AAV4FM96_9GAST</name>
<gene>
    <name evidence="2" type="ORF">ElyMa_000414100</name>
</gene>
<evidence type="ECO:0000256" key="1">
    <source>
        <dbReference type="SAM" id="MobiDB-lite"/>
    </source>
</evidence>
<protein>
    <recommendedName>
        <fullName evidence="4">Nuclear receptor domain-containing protein</fullName>
    </recommendedName>
</protein>
<feature type="compositionally biased region" description="Low complexity" evidence="1">
    <location>
        <begin position="258"/>
        <end position="268"/>
    </location>
</feature>
<proteinExistence type="predicted"/>
<reference evidence="2 3" key="1">
    <citation type="journal article" date="2021" name="Elife">
        <title>Chloroplast acquisition without the gene transfer in kleptoplastic sea slugs, Plakobranchus ocellatus.</title>
        <authorList>
            <person name="Maeda T."/>
            <person name="Takahashi S."/>
            <person name="Yoshida T."/>
            <person name="Shimamura S."/>
            <person name="Takaki Y."/>
            <person name="Nagai Y."/>
            <person name="Toyoda A."/>
            <person name="Suzuki Y."/>
            <person name="Arimoto A."/>
            <person name="Ishii H."/>
            <person name="Satoh N."/>
            <person name="Nishiyama T."/>
            <person name="Hasebe M."/>
            <person name="Maruyama T."/>
            <person name="Minagawa J."/>
            <person name="Obokata J."/>
            <person name="Shigenobu S."/>
        </authorList>
    </citation>
    <scope>NUCLEOTIDE SEQUENCE [LARGE SCALE GENOMIC DNA]</scope>
</reference>
<feature type="region of interest" description="Disordered" evidence="1">
    <location>
        <begin position="334"/>
        <end position="365"/>
    </location>
</feature>
<feature type="compositionally biased region" description="Polar residues" evidence="1">
    <location>
        <begin position="275"/>
        <end position="287"/>
    </location>
</feature>
<feature type="region of interest" description="Disordered" evidence="1">
    <location>
        <begin position="258"/>
        <end position="287"/>
    </location>
</feature>
<evidence type="ECO:0000313" key="3">
    <source>
        <dbReference type="Proteomes" id="UP000762676"/>
    </source>
</evidence>
<dbReference type="Proteomes" id="UP000762676">
    <property type="component" value="Unassembled WGS sequence"/>
</dbReference>
<comment type="caution">
    <text evidence="2">The sequence shown here is derived from an EMBL/GenBank/DDBJ whole genome shotgun (WGS) entry which is preliminary data.</text>
</comment>
<evidence type="ECO:0000313" key="2">
    <source>
        <dbReference type="EMBL" id="GFR73818.1"/>
    </source>
</evidence>